<evidence type="ECO:0000256" key="3">
    <source>
        <dbReference type="ARBA" id="ARBA00022525"/>
    </source>
</evidence>
<sequence>MTSMPLIFLSIFLHLVILIHSSPLAPALYVLGDSLFDSGNNNILPTLAKADYLPYGVNFVKAEFLGLPYSPPYMSIWRSTPVTGFNYASGSCGILPETGDLFVRTHCALFFVSSSLFSSLIDLFQRTVQSDLPMHFKSSYDLSEYLSKSIFILSIGSNDYIINYLQPNLYNTSKHYPPQPFAQQGFTYFFMNSQRLYSLGVRKIVMFEIGPIGCIPSITRKVRNKHNGQCVEEINQIVSLFNEGLPALLKNLTSTLQGSTFVLGQANFLGYDAIKHPSKYGLTDSETPCCTTWENGTSGCIPLLSPCPHAYQHFFWDAFHLTETVYSVVATRCFNDASFCSPFNIKQLIQL</sequence>
<evidence type="ECO:0000256" key="6">
    <source>
        <dbReference type="ARBA" id="ARBA00022963"/>
    </source>
</evidence>
<evidence type="ECO:0000313" key="9">
    <source>
        <dbReference type="EMBL" id="KAK7840366.1"/>
    </source>
</evidence>
<dbReference type="GO" id="GO:0005576">
    <property type="term" value="C:extracellular region"/>
    <property type="evidence" value="ECO:0007669"/>
    <property type="project" value="UniProtKB-SubCell"/>
</dbReference>
<keyword evidence="3" id="KW-0964">Secreted</keyword>
<dbReference type="PANTHER" id="PTHR45650:SF14">
    <property type="entry name" value="GDSL ESTERASE_LIPASE 7-LIKE"/>
    <property type="match status" value="1"/>
</dbReference>
<dbReference type="InterPro" id="IPR036514">
    <property type="entry name" value="SGNH_hydro_sf"/>
</dbReference>
<evidence type="ECO:0000256" key="8">
    <source>
        <dbReference type="SAM" id="SignalP"/>
    </source>
</evidence>
<evidence type="ECO:0000256" key="1">
    <source>
        <dbReference type="ARBA" id="ARBA00004613"/>
    </source>
</evidence>
<name>A0AAW0KQY0_QUESU</name>
<accession>A0AAW0KQY0</accession>
<comment type="caution">
    <text evidence="9">The sequence shown here is derived from an EMBL/GenBank/DDBJ whole genome shotgun (WGS) entry which is preliminary data.</text>
</comment>
<dbReference type="AlphaFoldDB" id="A0AAW0KQY0"/>
<dbReference type="GO" id="GO:0016042">
    <property type="term" value="P:lipid catabolic process"/>
    <property type="evidence" value="ECO:0007669"/>
    <property type="project" value="UniProtKB-KW"/>
</dbReference>
<keyword evidence="10" id="KW-1185">Reference proteome</keyword>
<proteinExistence type="inferred from homology"/>
<dbReference type="Proteomes" id="UP000237347">
    <property type="component" value="Unassembled WGS sequence"/>
</dbReference>
<keyword evidence="5" id="KW-0378">Hydrolase</keyword>
<feature type="chain" id="PRO_5043373494" evidence="8">
    <location>
        <begin position="22"/>
        <end position="351"/>
    </location>
</feature>
<keyword evidence="4 8" id="KW-0732">Signal</keyword>
<protein>
    <submittedName>
        <fullName evidence="9">Gdsl esterase/lipase 7</fullName>
    </submittedName>
</protein>
<dbReference type="Pfam" id="PF00657">
    <property type="entry name" value="Lipase_GDSL"/>
    <property type="match status" value="1"/>
</dbReference>
<gene>
    <name evidence="9" type="primary">GLIP7</name>
    <name evidence="9" type="ORF">CFP56_016735</name>
</gene>
<reference evidence="9 10" key="1">
    <citation type="journal article" date="2018" name="Sci. Data">
        <title>The draft genome sequence of cork oak.</title>
        <authorList>
            <person name="Ramos A.M."/>
            <person name="Usie A."/>
            <person name="Barbosa P."/>
            <person name="Barros P.M."/>
            <person name="Capote T."/>
            <person name="Chaves I."/>
            <person name="Simoes F."/>
            <person name="Abreu I."/>
            <person name="Carrasquinho I."/>
            <person name="Faro C."/>
            <person name="Guimaraes J.B."/>
            <person name="Mendonca D."/>
            <person name="Nobrega F."/>
            <person name="Rodrigues L."/>
            <person name="Saibo N.J.M."/>
            <person name="Varela M.C."/>
            <person name="Egas C."/>
            <person name="Matos J."/>
            <person name="Miguel C.M."/>
            <person name="Oliveira M.M."/>
            <person name="Ricardo C.P."/>
            <person name="Goncalves S."/>
        </authorList>
    </citation>
    <scope>NUCLEOTIDE SEQUENCE [LARGE SCALE GENOMIC DNA]</scope>
    <source>
        <strain evidence="10">cv. HL8</strain>
    </source>
</reference>
<comment type="subcellular location">
    <subcellularLocation>
        <location evidence="1">Secreted</location>
    </subcellularLocation>
</comment>
<evidence type="ECO:0000256" key="4">
    <source>
        <dbReference type="ARBA" id="ARBA00022729"/>
    </source>
</evidence>
<keyword evidence="7" id="KW-0443">Lipid metabolism</keyword>
<comment type="similarity">
    <text evidence="2">Belongs to the 'GDSL' lipolytic enzyme family.</text>
</comment>
<dbReference type="InterPro" id="IPR051238">
    <property type="entry name" value="GDSL_esterase/lipase"/>
</dbReference>
<dbReference type="Gene3D" id="3.40.50.1110">
    <property type="entry name" value="SGNH hydrolase"/>
    <property type="match status" value="1"/>
</dbReference>
<feature type="signal peptide" evidence="8">
    <location>
        <begin position="1"/>
        <end position="21"/>
    </location>
</feature>
<evidence type="ECO:0000256" key="2">
    <source>
        <dbReference type="ARBA" id="ARBA00008668"/>
    </source>
</evidence>
<keyword evidence="6" id="KW-0442">Lipid degradation</keyword>
<dbReference type="PANTHER" id="PTHR45650">
    <property type="entry name" value="GDSL-LIKE LIPASE/ACYLHYDROLASE-RELATED"/>
    <property type="match status" value="1"/>
</dbReference>
<dbReference type="InterPro" id="IPR001087">
    <property type="entry name" value="GDSL"/>
</dbReference>
<organism evidence="9 10">
    <name type="scientific">Quercus suber</name>
    <name type="common">Cork oak</name>
    <dbReference type="NCBI Taxonomy" id="58331"/>
    <lineage>
        <taxon>Eukaryota</taxon>
        <taxon>Viridiplantae</taxon>
        <taxon>Streptophyta</taxon>
        <taxon>Embryophyta</taxon>
        <taxon>Tracheophyta</taxon>
        <taxon>Spermatophyta</taxon>
        <taxon>Magnoliopsida</taxon>
        <taxon>eudicotyledons</taxon>
        <taxon>Gunneridae</taxon>
        <taxon>Pentapetalae</taxon>
        <taxon>rosids</taxon>
        <taxon>fabids</taxon>
        <taxon>Fagales</taxon>
        <taxon>Fagaceae</taxon>
        <taxon>Quercus</taxon>
    </lineage>
</organism>
<dbReference type="EMBL" id="PKMF04000263">
    <property type="protein sequence ID" value="KAK7840366.1"/>
    <property type="molecule type" value="Genomic_DNA"/>
</dbReference>
<evidence type="ECO:0000256" key="7">
    <source>
        <dbReference type="ARBA" id="ARBA00023098"/>
    </source>
</evidence>
<dbReference type="GO" id="GO:0016788">
    <property type="term" value="F:hydrolase activity, acting on ester bonds"/>
    <property type="evidence" value="ECO:0007669"/>
    <property type="project" value="InterPro"/>
</dbReference>
<evidence type="ECO:0000256" key="5">
    <source>
        <dbReference type="ARBA" id="ARBA00022801"/>
    </source>
</evidence>
<evidence type="ECO:0000313" key="10">
    <source>
        <dbReference type="Proteomes" id="UP000237347"/>
    </source>
</evidence>